<dbReference type="SUPFAM" id="SSF53448">
    <property type="entry name" value="Nucleotide-diphospho-sugar transferases"/>
    <property type="match status" value="1"/>
</dbReference>
<evidence type="ECO:0000259" key="11">
    <source>
        <dbReference type="Pfam" id="PF02709"/>
    </source>
</evidence>
<evidence type="ECO:0000256" key="9">
    <source>
        <dbReference type="ARBA" id="ARBA00023136"/>
    </source>
</evidence>
<dbReference type="EMBL" id="MN740010">
    <property type="protein sequence ID" value="QHT83701.1"/>
    <property type="molecule type" value="Genomic_DNA"/>
</dbReference>
<comment type="subcellular location">
    <subcellularLocation>
        <location evidence="1">Membrane</location>
        <topology evidence="1">Single-pass type II membrane protein</topology>
    </subcellularLocation>
</comment>
<keyword evidence="6" id="KW-0812">Transmembrane</keyword>
<comment type="similarity">
    <text evidence="3">Belongs to the glycosyltransferase 7 family.</text>
</comment>
<sequence>MTDIPKIIFIVPYRDRENQKNLFLRQMKYVLEDIPSTDYEIYFSEQCDNRDFNRGAMKNIGFLTMRQKYPDDYRNITFVFNDVDTMPYKKNLLNYQTSENNIKHFFGYEYTLGGIVSILGSDFEKTLGFPNLWTWGYEDNALQIRAKNLGINIDRSQFYNVLDREIIQFTDDIYKQVNKKEFYRYKENTNDGIHTIQSLEYNIDEENNTIKITNFYIPFQNNQNENTVHDITVSSIPFKYDKKKGRFSNTNMKMKF</sequence>
<dbReference type="InterPro" id="IPR027791">
    <property type="entry name" value="Galactosyl_T_C"/>
</dbReference>
<keyword evidence="9" id="KW-0472">Membrane</keyword>
<keyword evidence="10" id="KW-0325">Glycoprotein</keyword>
<dbReference type="InterPro" id="IPR027995">
    <property type="entry name" value="Galactosyl_T_N"/>
</dbReference>
<evidence type="ECO:0000256" key="6">
    <source>
        <dbReference type="ARBA" id="ARBA00022692"/>
    </source>
</evidence>
<evidence type="ECO:0000256" key="10">
    <source>
        <dbReference type="ARBA" id="ARBA00023180"/>
    </source>
</evidence>
<keyword evidence="4" id="KW-0328">Glycosyltransferase</keyword>
<name>A0A6C0HSQ1_9ZZZZ</name>
<dbReference type="InterPro" id="IPR003859">
    <property type="entry name" value="Galactosyl_T"/>
</dbReference>
<evidence type="ECO:0000256" key="7">
    <source>
        <dbReference type="ARBA" id="ARBA00022968"/>
    </source>
</evidence>
<evidence type="ECO:0000256" key="3">
    <source>
        <dbReference type="ARBA" id="ARBA00005735"/>
    </source>
</evidence>
<dbReference type="GO" id="GO:0008378">
    <property type="term" value="F:galactosyltransferase activity"/>
    <property type="evidence" value="ECO:0007669"/>
    <property type="project" value="TreeGrafter"/>
</dbReference>
<dbReference type="UniPathway" id="UPA00378"/>
<protein>
    <recommendedName>
        <fullName evidence="14">Galactosyltransferase C-terminal domain-containing protein</fullName>
    </recommendedName>
</protein>
<keyword evidence="5" id="KW-0808">Transferase</keyword>
<dbReference type="InterPro" id="IPR029044">
    <property type="entry name" value="Nucleotide-diphossugar_trans"/>
</dbReference>
<evidence type="ECO:0000256" key="8">
    <source>
        <dbReference type="ARBA" id="ARBA00022989"/>
    </source>
</evidence>
<evidence type="ECO:0000256" key="1">
    <source>
        <dbReference type="ARBA" id="ARBA00004606"/>
    </source>
</evidence>
<comment type="pathway">
    <text evidence="2">Protein modification; protein glycosylation.</text>
</comment>
<evidence type="ECO:0000313" key="13">
    <source>
        <dbReference type="EMBL" id="QHT83701.1"/>
    </source>
</evidence>
<reference evidence="13" key="1">
    <citation type="journal article" date="2020" name="Nature">
        <title>Giant virus diversity and host interactions through global metagenomics.</title>
        <authorList>
            <person name="Schulz F."/>
            <person name="Roux S."/>
            <person name="Paez-Espino D."/>
            <person name="Jungbluth S."/>
            <person name="Walsh D.A."/>
            <person name="Denef V.J."/>
            <person name="McMahon K.D."/>
            <person name="Konstantinidis K.T."/>
            <person name="Eloe-Fadrosh E.A."/>
            <person name="Kyrpides N.C."/>
            <person name="Woyke T."/>
        </authorList>
    </citation>
    <scope>NUCLEOTIDE SEQUENCE</scope>
    <source>
        <strain evidence="13">GVMAG-M-3300023184-168</strain>
    </source>
</reference>
<evidence type="ECO:0000256" key="4">
    <source>
        <dbReference type="ARBA" id="ARBA00022676"/>
    </source>
</evidence>
<dbReference type="PANTHER" id="PTHR19300:SF57">
    <property type="entry name" value="BETA-1,4-N-ACETYLGALACTOSAMINYLTRANSFERASE"/>
    <property type="match status" value="1"/>
</dbReference>
<evidence type="ECO:0000256" key="2">
    <source>
        <dbReference type="ARBA" id="ARBA00004922"/>
    </source>
</evidence>
<accession>A0A6C0HSQ1</accession>
<dbReference type="Pfam" id="PF02709">
    <property type="entry name" value="Glyco_transf_7C"/>
    <property type="match status" value="1"/>
</dbReference>
<proteinExistence type="inferred from homology"/>
<dbReference type="Pfam" id="PF13733">
    <property type="entry name" value="Glyco_transf_7N"/>
    <property type="match status" value="1"/>
</dbReference>
<dbReference type="PANTHER" id="PTHR19300">
    <property type="entry name" value="BETA-1,4-GALACTOSYLTRANSFERASE"/>
    <property type="match status" value="1"/>
</dbReference>
<feature type="domain" description="Galactosyltransferase C-terminal" evidence="11">
    <location>
        <begin position="106"/>
        <end position="158"/>
    </location>
</feature>
<dbReference type="GO" id="GO:0016020">
    <property type="term" value="C:membrane"/>
    <property type="evidence" value="ECO:0007669"/>
    <property type="project" value="UniProtKB-SubCell"/>
</dbReference>
<dbReference type="Gene3D" id="3.90.550.10">
    <property type="entry name" value="Spore Coat Polysaccharide Biosynthesis Protein SpsA, Chain A"/>
    <property type="match status" value="1"/>
</dbReference>
<organism evidence="13">
    <name type="scientific">viral metagenome</name>
    <dbReference type="NCBI Taxonomy" id="1070528"/>
    <lineage>
        <taxon>unclassified sequences</taxon>
        <taxon>metagenomes</taxon>
        <taxon>organismal metagenomes</taxon>
    </lineage>
</organism>
<evidence type="ECO:0008006" key="14">
    <source>
        <dbReference type="Google" id="ProtNLM"/>
    </source>
</evidence>
<keyword evidence="8" id="KW-1133">Transmembrane helix</keyword>
<dbReference type="GO" id="GO:0005975">
    <property type="term" value="P:carbohydrate metabolic process"/>
    <property type="evidence" value="ECO:0007669"/>
    <property type="project" value="InterPro"/>
</dbReference>
<feature type="domain" description="Galactosyltransferase N-terminal" evidence="12">
    <location>
        <begin position="6"/>
        <end position="90"/>
    </location>
</feature>
<evidence type="ECO:0000256" key="5">
    <source>
        <dbReference type="ARBA" id="ARBA00022679"/>
    </source>
</evidence>
<dbReference type="GO" id="GO:0005794">
    <property type="term" value="C:Golgi apparatus"/>
    <property type="evidence" value="ECO:0007669"/>
    <property type="project" value="TreeGrafter"/>
</dbReference>
<dbReference type="AlphaFoldDB" id="A0A6C0HSQ1"/>
<keyword evidence="7" id="KW-0735">Signal-anchor</keyword>
<evidence type="ECO:0000259" key="12">
    <source>
        <dbReference type="Pfam" id="PF13733"/>
    </source>
</evidence>